<dbReference type="EMBL" id="REGN01001391">
    <property type="protein sequence ID" value="RNA34989.1"/>
    <property type="molecule type" value="Genomic_DNA"/>
</dbReference>
<dbReference type="Proteomes" id="UP000276133">
    <property type="component" value="Unassembled WGS sequence"/>
</dbReference>
<evidence type="ECO:0000313" key="1">
    <source>
        <dbReference type="EMBL" id="RNA34989.1"/>
    </source>
</evidence>
<evidence type="ECO:0000313" key="2">
    <source>
        <dbReference type="Proteomes" id="UP000276133"/>
    </source>
</evidence>
<gene>
    <name evidence="1" type="ORF">BpHYR1_032818</name>
</gene>
<accession>A0A3M7SGZ0</accession>
<name>A0A3M7SGZ0_BRAPC</name>
<comment type="caution">
    <text evidence="1">The sequence shown here is derived from an EMBL/GenBank/DDBJ whole genome shotgun (WGS) entry which is preliminary data.</text>
</comment>
<proteinExistence type="predicted"/>
<reference evidence="1 2" key="1">
    <citation type="journal article" date="2018" name="Sci. Rep.">
        <title>Genomic signatures of local adaptation to the degree of environmental predictability in rotifers.</title>
        <authorList>
            <person name="Franch-Gras L."/>
            <person name="Hahn C."/>
            <person name="Garcia-Roger E.M."/>
            <person name="Carmona M.J."/>
            <person name="Serra M."/>
            <person name="Gomez A."/>
        </authorList>
    </citation>
    <scope>NUCLEOTIDE SEQUENCE [LARGE SCALE GENOMIC DNA]</scope>
    <source>
        <strain evidence="1">HYR1</strain>
    </source>
</reference>
<sequence length="111" mass="12753">MVVDIVEQLVKTADGSAQNFERVCVGHFFELVLAGLVAAFANIFQFEQAKQIHVFKIGVKNQLLKVFQYQNKVGHQKFDQPQKIGQVKVDYEIDWLAEQPNHLFDHVRKGL</sequence>
<protein>
    <submittedName>
        <fullName evidence="1">Uncharacterized protein</fullName>
    </submittedName>
</protein>
<dbReference type="AlphaFoldDB" id="A0A3M7SGZ0"/>
<keyword evidence="2" id="KW-1185">Reference proteome</keyword>
<organism evidence="1 2">
    <name type="scientific">Brachionus plicatilis</name>
    <name type="common">Marine rotifer</name>
    <name type="synonym">Brachionus muelleri</name>
    <dbReference type="NCBI Taxonomy" id="10195"/>
    <lineage>
        <taxon>Eukaryota</taxon>
        <taxon>Metazoa</taxon>
        <taxon>Spiralia</taxon>
        <taxon>Gnathifera</taxon>
        <taxon>Rotifera</taxon>
        <taxon>Eurotatoria</taxon>
        <taxon>Monogononta</taxon>
        <taxon>Pseudotrocha</taxon>
        <taxon>Ploima</taxon>
        <taxon>Brachionidae</taxon>
        <taxon>Brachionus</taxon>
    </lineage>
</organism>